<comment type="caution">
    <text evidence="1">The sequence shown here is derived from an EMBL/GenBank/DDBJ whole genome shotgun (WGS) entry which is preliminary data.</text>
</comment>
<dbReference type="AlphaFoldDB" id="A0A2P5AAS2"/>
<gene>
    <name evidence="1" type="ORF">PanWU01x14_351140</name>
</gene>
<feature type="non-terminal residue" evidence="1">
    <location>
        <position position="1"/>
    </location>
</feature>
<dbReference type="OrthoDB" id="10579522at2759"/>
<reference evidence="2" key="1">
    <citation type="submission" date="2016-06" db="EMBL/GenBank/DDBJ databases">
        <title>Parallel loss of symbiosis genes in relatives of nitrogen-fixing non-legume Parasponia.</title>
        <authorList>
            <person name="Van Velzen R."/>
            <person name="Holmer R."/>
            <person name="Bu F."/>
            <person name="Rutten L."/>
            <person name="Van Zeijl A."/>
            <person name="Liu W."/>
            <person name="Santuari L."/>
            <person name="Cao Q."/>
            <person name="Sharma T."/>
            <person name="Shen D."/>
            <person name="Roswanjaya Y."/>
            <person name="Wardhani T."/>
            <person name="Kalhor M.S."/>
            <person name="Jansen J."/>
            <person name="Van den Hoogen J."/>
            <person name="Gungor B."/>
            <person name="Hartog M."/>
            <person name="Hontelez J."/>
            <person name="Verver J."/>
            <person name="Yang W.-C."/>
            <person name="Schijlen E."/>
            <person name="Repin R."/>
            <person name="Schilthuizen M."/>
            <person name="Schranz E."/>
            <person name="Heidstra R."/>
            <person name="Miyata K."/>
            <person name="Fedorova E."/>
            <person name="Kohlen W."/>
            <person name="Bisseling T."/>
            <person name="Smit S."/>
            <person name="Geurts R."/>
        </authorList>
    </citation>
    <scope>NUCLEOTIDE SEQUENCE [LARGE SCALE GENOMIC DNA]</scope>
    <source>
        <strain evidence="2">cv. WU1-14</strain>
    </source>
</reference>
<accession>A0A2P5AAS2</accession>
<proteinExistence type="predicted"/>
<evidence type="ECO:0000313" key="2">
    <source>
        <dbReference type="Proteomes" id="UP000237105"/>
    </source>
</evidence>
<keyword evidence="2" id="KW-1185">Reference proteome</keyword>
<dbReference type="EMBL" id="JXTB01000714">
    <property type="protein sequence ID" value="PON33637.1"/>
    <property type="molecule type" value="Genomic_DNA"/>
</dbReference>
<name>A0A2P5AAS2_PARAD</name>
<evidence type="ECO:0000313" key="1">
    <source>
        <dbReference type="EMBL" id="PON33637.1"/>
    </source>
</evidence>
<protein>
    <submittedName>
        <fullName evidence="1">Uncharacterized protein</fullName>
    </submittedName>
</protein>
<organism evidence="1 2">
    <name type="scientific">Parasponia andersonii</name>
    <name type="common">Sponia andersonii</name>
    <dbReference type="NCBI Taxonomy" id="3476"/>
    <lineage>
        <taxon>Eukaryota</taxon>
        <taxon>Viridiplantae</taxon>
        <taxon>Streptophyta</taxon>
        <taxon>Embryophyta</taxon>
        <taxon>Tracheophyta</taxon>
        <taxon>Spermatophyta</taxon>
        <taxon>Magnoliopsida</taxon>
        <taxon>eudicotyledons</taxon>
        <taxon>Gunneridae</taxon>
        <taxon>Pentapetalae</taxon>
        <taxon>rosids</taxon>
        <taxon>fabids</taxon>
        <taxon>Rosales</taxon>
        <taxon>Cannabaceae</taxon>
        <taxon>Parasponia</taxon>
    </lineage>
</organism>
<sequence length="106" mass="12133">HNLFLVEYLCDMHFWVSDFFKPSHIYIKHVYNIKPLSLSLHLSLSLSLSGIKIKKRSPNLLLASPVVKEVKQPNTTIKNNSNTLLFLIASKAMQNTTCHAMTFFKS</sequence>
<dbReference type="Proteomes" id="UP000237105">
    <property type="component" value="Unassembled WGS sequence"/>
</dbReference>